<evidence type="ECO:0000313" key="8">
    <source>
        <dbReference type="Proteomes" id="UP001301958"/>
    </source>
</evidence>
<organism evidence="7 8">
    <name type="scientific">Podospora fimiseda</name>
    <dbReference type="NCBI Taxonomy" id="252190"/>
    <lineage>
        <taxon>Eukaryota</taxon>
        <taxon>Fungi</taxon>
        <taxon>Dikarya</taxon>
        <taxon>Ascomycota</taxon>
        <taxon>Pezizomycotina</taxon>
        <taxon>Sordariomycetes</taxon>
        <taxon>Sordariomycetidae</taxon>
        <taxon>Sordariales</taxon>
        <taxon>Podosporaceae</taxon>
        <taxon>Podospora</taxon>
    </lineage>
</organism>
<evidence type="ECO:0000256" key="4">
    <source>
        <dbReference type="ARBA" id="ARBA00023180"/>
    </source>
</evidence>
<dbReference type="InterPro" id="IPR010255">
    <property type="entry name" value="Haem_peroxidase_sf"/>
</dbReference>
<dbReference type="EMBL" id="MU865534">
    <property type="protein sequence ID" value="KAK4221571.1"/>
    <property type="molecule type" value="Genomic_DNA"/>
</dbReference>
<dbReference type="InterPro" id="IPR019791">
    <property type="entry name" value="Haem_peroxidase_animal"/>
</dbReference>
<dbReference type="CDD" id="cd05396">
    <property type="entry name" value="An_peroxidase_like"/>
    <property type="match status" value="1"/>
</dbReference>
<dbReference type="Proteomes" id="UP001301958">
    <property type="component" value="Unassembled WGS sequence"/>
</dbReference>
<feature type="chain" id="PRO_5042847188" evidence="6">
    <location>
        <begin position="21"/>
        <end position="1131"/>
    </location>
</feature>
<feature type="binding site" description="axial binding residue" evidence="5">
    <location>
        <position position="362"/>
    </location>
    <ligand>
        <name>heme b</name>
        <dbReference type="ChEBI" id="CHEBI:60344"/>
    </ligand>
    <ligandPart>
        <name>Fe</name>
        <dbReference type="ChEBI" id="CHEBI:18248"/>
    </ligandPart>
</feature>
<evidence type="ECO:0000256" key="6">
    <source>
        <dbReference type="SAM" id="SignalP"/>
    </source>
</evidence>
<keyword evidence="8" id="KW-1185">Reference proteome</keyword>
<feature type="signal peptide" evidence="6">
    <location>
        <begin position="1"/>
        <end position="20"/>
    </location>
</feature>
<dbReference type="GO" id="GO:0004601">
    <property type="term" value="F:peroxidase activity"/>
    <property type="evidence" value="ECO:0007669"/>
    <property type="project" value="UniProtKB-KW"/>
</dbReference>
<keyword evidence="5" id="KW-0349">Heme</keyword>
<dbReference type="GO" id="GO:0005506">
    <property type="term" value="F:iron ion binding"/>
    <property type="evidence" value="ECO:0007669"/>
    <property type="project" value="InterPro"/>
</dbReference>
<dbReference type="Gene3D" id="1.10.630.10">
    <property type="entry name" value="Cytochrome P450"/>
    <property type="match status" value="1"/>
</dbReference>
<comment type="subunit">
    <text evidence="2">Homotetramer.</text>
</comment>
<reference evidence="7" key="1">
    <citation type="journal article" date="2023" name="Mol. Phylogenet. Evol.">
        <title>Genome-scale phylogeny and comparative genomics of the fungal order Sordariales.</title>
        <authorList>
            <person name="Hensen N."/>
            <person name="Bonometti L."/>
            <person name="Westerberg I."/>
            <person name="Brannstrom I.O."/>
            <person name="Guillou S."/>
            <person name="Cros-Aarteil S."/>
            <person name="Calhoun S."/>
            <person name="Haridas S."/>
            <person name="Kuo A."/>
            <person name="Mondo S."/>
            <person name="Pangilinan J."/>
            <person name="Riley R."/>
            <person name="LaButti K."/>
            <person name="Andreopoulos B."/>
            <person name="Lipzen A."/>
            <person name="Chen C."/>
            <person name="Yan M."/>
            <person name="Daum C."/>
            <person name="Ng V."/>
            <person name="Clum A."/>
            <person name="Steindorff A."/>
            <person name="Ohm R.A."/>
            <person name="Martin F."/>
            <person name="Silar P."/>
            <person name="Natvig D.O."/>
            <person name="Lalanne C."/>
            <person name="Gautier V."/>
            <person name="Ament-Velasquez S.L."/>
            <person name="Kruys A."/>
            <person name="Hutchinson M.I."/>
            <person name="Powell A.J."/>
            <person name="Barry K."/>
            <person name="Miller A.N."/>
            <person name="Grigoriev I.V."/>
            <person name="Debuchy R."/>
            <person name="Gladieux P."/>
            <person name="Hiltunen Thoren M."/>
            <person name="Johannesson H."/>
        </authorList>
    </citation>
    <scope>NUCLEOTIDE SEQUENCE</scope>
    <source>
        <strain evidence="7">CBS 990.96</strain>
    </source>
</reference>
<dbReference type="SUPFAM" id="SSF48264">
    <property type="entry name" value="Cytochrome P450"/>
    <property type="match status" value="1"/>
</dbReference>
<dbReference type="Gene3D" id="1.10.640.10">
    <property type="entry name" value="Haem peroxidase domain superfamily, animal type"/>
    <property type="match status" value="1"/>
</dbReference>
<name>A0AAN7BDB0_9PEZI</name>
<dbReference type="PROSITE" id="PS50292">
    <property type="entry name" value="PEROXIDASE_3"/>
    <property type="match status" value="1"/>
</dbReference>
<comment type="caution">
    <text evidence="7">The sequence shown here is derived from an EMBL/GenBank/DDBJ whole genome shotgun (WGS) entry which is preliminary data.</text>
</comment>
<gene>
    <name evidence="7" type="ORF">QBC38DRAFT_521797</name>
</gene>
<comment type="subcellular location">
    <subcellularLocation>
        <location evidence="1">Secreted</location>
    </subcellularLocation>
</comment>
<keyword evidence="7" id="KW-0560">Oxidoreductase</keyword>
<dbReference type="Pfam" id="PF00067">
    <property type="entry name" value="p450"/>
    <property type="match status" value="1"/>
</dbReference>
<dbReference type="GO" id="GO:0005576">
    <property type="term" value="C:extracellular region"/>
    <property type="evidence" value="ECO:0007669"/>
    <property type="project" value="UniProtKB-SubCell"/>
</dbReference>
<keyword evidence="3" id="KW-0964">Secreted</keyword>
<sequence>MTVLWQLLTLIVILILPAAAEPWPYNRVHQHHLGGFRFNSNKSVPEFHEPKPPDHFVQWLREAEELLSNLNYPLDPRCTINRSSWWYRTADGSCNWLKQDEYEEGKHTYADGISKPRDGPNPRARLYYNHTSLLLGMIEFIMHDVTYSEDSTAEYIDVPMPPDETTFPLNTTFRVWRSLPYVNMATTWLDISSLYGSTSDVASALRSYKDGKLLTQEVQARGTKKKASYLPFNTMRVPTRTRPGMPVESLFAGGDPRTNEDWVMLGVHTLMLREHNRLCDILKNQKPTWNDKRLYNTVRLIMSAKYMLMANSYQMTYWTDEMPWPRDDGYPLYRQIYPWPLVTKNGRPMKTSAEMAIVYRFHEFIISSFPIIDPANKTLWEQDLFDTGFNATGFIDAGLENVLRGMVTADIPNFKSGVDENFRSANHYRNVSFDVATWSIVHEREQGLPTFNQYFRAYNLQDPSVPVPIRDTFEKFSSVEETVKNLKKLYKHPDEVDLVVGVQLDEEYFPGTTVPKSALIISLFSLFGMGNSDRFSIGFAMMRCFNALEDLLWERKEIEGFPDFRFYSNFWLTELDIQAHGANLLWRLITENSEIPCVQKMPLFPPDPVKNPILCSLEETPVNVGELLLTFLQVILALLAKHKWQVNSTVIAGLGAWIIGYTRKTVNAPPVLRGWPVVGEALSFQKDPLALLQEGFSKYGASPSRCFGIKLASLTHYVITNRADLKLIKEDNPYEIKFNLHQFFVAINCSIITKKENFESDIHTKLIRTHLSDPETVSKFGPVIHQASNEFINRNPLAADKSQNHPNGINDWIDQYITFVVSRCIIGPKGYDNSDLLKAFLKFNDDAIKAMGLASLLPSFLQFLAASDINKDFDTIHKATLPIIKERRSNLATKDAKSEPVFLDFFLEVVDDDNRAADLIAIVVWVGLVNLQATVSSTLLDIINDLTGQETISSSLSSATLANLDTFSHGPSEWSTLRSAMFESLRLCRPIIGPARIVALDNVHLASQPELSIPKGEVATLSGYFIHRDKEVWGPEAEIYKPRRFKEKLPEIGEPEFVTWGLKGPHMCPGRWFAQETIQIMVKVVLDRYEFDPERRLKDSEKYVYSAGNAKGVNGNVNGKQNGVNGGGVQV</sequence>
<keyword evidence="6" id="KW-0732">Signal</keyword>
<evidence type="ECO:0000256" key="3">
    <source>
        <dbReference type="ARBA" id="ARBA00022525"/>
    </source>
</evidence>
<dbReference type="Pfam" id="PF03098">
    <property type="entry name" value="An_peroxidase"/>
    <property type="match status" value="1"/>
</dbReference>
<evidence type="ECO:0000256" key="1">
    <source>
        <dbReference type="ARBA" id="ARBA00004613"/>
    </source>
</evidence>
<keyword evidence="7" id="KW-0575">Peroxidase</keyword>
<dbReference type="PRINTS" id="PR00457">
    <property type="entry name" value="ANPEROXIDASE"/>
</dbReference>
<dbReference type="SUPFAM" id="SSF48113">
    <property type="entry name" value="Heme-dependent peroxidases"/>
    <property type="match status" value="1"/>
</dbReference>
<reference evidence="7" key="2">
    <citation type="submission" date="2023-05" db="EMBL/GenBank/DDBJ databases">
        <authorList>
            <consortium name="Lawrence Berkeley National Laboratory"/>
            <person name="Steindorff A."/>
            <person name="Hensen N."/>
            <person name="Bonometti L."/>
            <person name="Westerberg I."/>
            <person name="Brannstrom I.O."/>
            <person name="Guillou S."/>
            <person name="Cros-Aarteil S."/>
            <person name="Calhoun S."/>
            <person name="Haridas S."/>
            <person name="Kuo A."/>
            <person name="Mondo S."/>
            <person name="Pangilinan J."/>
            <person name="Riley R."/>
            <person name="Labutti K."/>
            <person name="Andreopoulos B."/>
            <person name="Lipzen A."/>
            <person name="Chen C."/>
            <person name="Yanf M."/>
            <person name="Daum C."/>
            <person name="Ng V."/>
            <person name="Clum A."/>
            <person name="Ohm R."/>
            <person name="Martin F."/>
            <person name="Silar P."/>
            <person name="Natvig D."/>
            <person name="Lalanne C."/>
            <person name="Gautier V."/>
            <person name="Ament-Velasquez S.L."/>
            <person name="Kruys A."/>
            <person name="Hutchinson M.I."/>
            <person name="Powell A.J."/>
            <person name="Barry K."/>
            <person name="Miller A.N."/>
            <person name="Grigoriev I.V."/>
            <person name="Debuchy R."/>
            <person name="Gladieux P."/>
            <person name="Thoren M.H."/>
            <person name="Johannesson H."/>
        </authorList>
    </citation>
    <scope>NUCLEOTIDE SEQUENCE</scope>
    <source>
        <strain evidence="7">CBS 990.96</strain>
    </source>
</reference>
<dbReference type="CDD" id="cd00302">
    <property type="entry name" value="cytochrome_P450"/>
    <property type="match status" value="1"/>
</dbReference>
<dbReference type="AlphaFoldDB" id="A0AAN7BDB0"/>
<dbReference type="GO" id="GO:0016705">
    <property type="term" value="F:oxidoreductase activity, acting on paired donors, with incorporation or reduction of molecular oxygen"/>
    <property type="evidence" value="ECO:0007669"/>
    <property type="project" value="InterPro"/>
</dbReference>
<dbReference type="PANTHER" id="PTHR11475">
    <property type="entry name" value="OXIDASE/PEROXIDASE"/>
    <property type="match status" value="1"/>
</dbReference>
<evidence type="ECO:0000256" key="2">
    <source>
        <dbReference type="ARBA" id="ARBA00011881"/>
    </source>
</evidence>
<dbReference type="GO" id="GO:0004497">
    <property type="term" value="F:monooxygenase activity"/>
    <property type="evidence" value="ECO:0007669"/>
    <property type="project" value="InterPro"/>
</dbReference>
<proteinExistence type="predicted"/>
<keyword evidence="5" id="KW-0479">Metal-binding</keyword>
<evidence type="ECO:0000313" key="7">
    <source>
        <dbReference type="EMBL" id="KAK4221571.1"/>
    </source>
</evidence>
<protein>
    <submittedName>
        <fullName evidence="7">Heme peroxidase</fullName>
    </submittedName>
</protein>
<dbReference type="GO" id="GO:0006979">
    <property type="term" value="P:response to oxidative stress"/>
    <property type="evidence" value="ECO:0007669"/>
    <property type="project" value="InterPro"/>
</dbReference>
<dbReference type="InterPro" id="IPR037120">
    <property type="entry name" value="Haem_peroxidase_sf_animal"/>
</dbReference>
<evidence type="ECO:0000256" key="5">
    <source>
        <dbReference type="PIRSR" id="PIRSR619791-2"/>
    </source>
</evidence>
<dbReference type="PANTHER" id="PTHR11475:SF4">
    <property type="entry name" value="CHORION PEROXIDASE"/>
    <property type="match status" value="1"/>
</dbReference>
<accession>A0AAN7BDB0</accession>
<keyword evidence="5" id="KW-0408">Iron</keyword>
<dbReference type="GO" id="GO:0020037">
    <property type="term" value="F:heme binding"/>
    <property type="evidence" value="ECO:0007669"/>
    <property type="project" value="InterPro"/>
</dbReference>
<dbReference type="InterPro" id="IPR036396">
    <property type="entry name" value="Cyt_P450_sf"/>
</dbReference>
<dbReference type="InterPro" id="IPR001128">
    <property type="entry name" value="Cyt_P450"/>
</dbReference>
<keyword evidence="4" id="KW-0325">Glycoprotein</keyword>